<protein>
    <submittedName>
        <fullName evidence="3">Apod_0 protein</fullName>
    </submittedName>
    <submittedName>
        <fullName evidence="5">Apolipoprotein D</fullName>
    </submittedName>
</protein>
<dbReference type="KEGG" id="fas:105269344"/>
<name>A0A0C9QNH6_9HYME</name>
<keyword evidence="1" id="KW-0732">Signal</keyword>
<dbReference type="AlphaFoldDB" id="A0A0C9QNH6"/>
<evidence type="ECO:0000313" key="3">
    <source>
        <dbReference type="EMBL" id="JAG71959.1"/>
    </source>
</evidence>
<dbReference type="SUPFAM" id="SSF50814">
    <property type="entry name" value="Lipocalins"/>
    <property type="match status" value="1"/>
</dbReference>
<gene>
    <name evidence="3" type="primary">Apod_0</name>
    <name evidence="5" type="synonym">LOC105269344</name>
    <name evidence="3" type="ORF">g.57993</name>
</gene>
<organism evidence="3">
    <name type="scientific">Fopius arisanus</name>
    <dbReference type="NCBI Taxonomy" id="64838"/>
    <lineage>
        <taxon>Eukaryota</taxon>
        <taxon>Metazoa</taxon>
        <taxon>Ecdysozoa</taxon>
        <taxon>Arthropoda</taxon>
        <taxon>Hexapoda</taxon>
        <taxon>Insecta</taxon>
        <taxon>Pterygota</taxon>
        <taxon>Neoptera</taxon>
        <taxon>Endopterygota</taxon>
        <taxon>Hymenoptera</taxon>
        <taxon>Apocrita</taxon>
        <taxon>Ichneumonoidea</taxon>
        <taxon>Braconidae</taxon>
        <taxon>Opiinae</taxon>
        <taxon>Fopius</taxon>
    </lineage>
</organism>
<evidence type="ECO:0000313" key="5">
    <source>
        <dbReference type="RefSeq" id="XP_011307798.1"/>
    </source>
</evidence>
<accession>A0A0C9QNH6</accession>
<reference evidence="5" key="2">
    <citation type="submission" date="2025-04" db="UniProtKB">
        <authorList>
            <consortium name="RefSeq"/>
        </authorList>
    </citation>
    <scope>IDENTIFICATION</scope>
    <source>
        <strain evidence="5">USDA-PBARC FA_bdor</strain>
        <tissue evidence="5">Whole organism</tissue>
    </source>
</reference>
<dbReference type="PANTHER" id="PTHR10612">
    <property type="entry name" value="APOLIPOPROTEIN D"/>
    <property type="match status" value="1"/>
</dbReference>
<dbReference type="GO" id="GO:0000302">
    <property type="term" value="P:response to reactive oxygen species"/>
    <property type="evidence" value="ECO:0007669"/>
    <property type="project" value="TreeGrafter"/>
</dbReference>
<dbReference type="Pfam" id="PF08212">
    <property type="entry name" value="Lipocalin_2"/>
    <property type="match status" value="1"/>
</dbReference>
<dbReference type="Gene3D" id="2.40.128.20">
    <property type="match status" value="1"/>
</dbReference>
<dbReference type="GO" id="GO:0006869">
    <property type="term" value="P:lipid transport"/>
    <property type="evidence" value="ECO:0007669"/>
    <property type="project" value="InterPro"/>
</dbReference>
<evidence type="ECO:0000313" key="4">
    <source>
        <dbReference type="Proteomes" id="UP000694866"/>
    </source>
</evidence>
<dbReference type="GO" id="GO:0006629">
    <property type="term" value="P:lipid metabolic process"/>
    <property type="evidence" value="ECO:0007669"/>
    <property type="project" value="TreeGrafter"/>
</dbReference>
<dbReference type="InterPro" id="IPR012674">
    <property type="entry name" value="Calycin"/>
</dbReference>
<accession>A0A9R1TEX5</accession>
<feature type="domain" description="Lipocalin/cytosolic fatty-acid binding" evidence="2">
    <location>
        <begin position="34"/>
        <end position="176"/>
    </location>
</feature>
<dbReference type="GO" id="GO:0008289">
    <property type="term" value="F:lipid binding"/>
    <property type="evidence" value="ECO:0007669"/>
    <property type="project" value="InterPro"/>
</dbReference>
<feature type="chain" id="PRO_5044541503" evidence="1">
    <location>
        <begin position="17"/>
        <end position="203"/>
    </location>
</feature>
<dbReference type="GeneID" id="105269344"/>
<dbReference type="GO" id="GO:0042246">
    <property type="term" value="P:tissue regeneration"/>
    <property type="evidence" value="ECO:0007669"/>
    <property type="project" value="InterPro"/>
</dbReference>
<evidence type="ECO:0000256" key="1">
    <source>
        <dbReference type="SAM" id="SignalP"/>
    </source>
</evidence>
<evidence type="ECO:0000259" key="2">
    <source>
        <dbReference type="Pfam" id="PF08212"/>
    </source>
</evidence>
<dbReference type="Proteomes" id="UP000694866">
    <property type="component" value="Unplaced"/>
</dbReference>
<dbReference type="PANTHER" id="PTHR10612:SF62">
    <property type="entry name" value="LIPOCALIN_CYTOSOLIC FATTY-ACID BINDING DOMAIN-CONTAINING PROTEIN"/>
    <property type="match status" value="1"/>
</dbReference>
<dbReference type="OrthoDB" id="565904at2759"/>
<dbReference type="InterPro" id="IPR026222">
    <property type="entry name" value="ApoD_vertbrte"/>
</dbReference>
<dbReference type="InterPro" id="IPR000566">
    <property type="entry name" value="Lipocln_cytosolic_FA-bd_dom"/>
</dbReference>
<dbReference type="GO" id="GO:0007420">
    <property type="term" value="P:brain development"/>
    <property type="evidence" value="ECO:0007669"/>
    <property type="project" value="InterPro"/>
</dbReference>
<proteinExistence type="predicted"/>
<keyword evidence="4" id="KW-1185">Reference proteome</keyword>
<sequence>MMLLACLLGFFALSSAQIREQGSCPQPKAISNFDESKLIGRWFEWGRVDNFYEQDHACGVIRHYRGNDGYIVESVNSIIRTPGTWTFWEGRMIPREERPTALYHLTFPDYALDPGLNSTYVAANWDHWVILHSCKEEGNQSLQFVWVWARRTTLNKKYQRQIAQALEKINFSIRNLLIVDHKNCPNHKVTLNELRKMFGVQRC</sequence>
<reference evidence="3" key="1">
    <citation type="submission" date="2015-01" db="EMBL/GenBank/DDBJ databases">
        <title>Transcriptome Assembly of Fopius arisanus.</title>
        <authorList>
            <person name="Geib S."/>
        </authorList>
    </citation>
    <scope>NUCLEOTIDE SEQUENCE</scope>
</reference>
<dbReference type="PRINTS" id="PR02058">
    <property type="entry name" value="APODVERTBRTE"/>
</dbReference>
<feature type="signal peptide" evidence="1">
    <location>
        <begin position="1"/>
        <end position="16"/>
    </location>
</feature>
<dbReference type="GO" id="GO:0005737">
    <property type="term" value="C:cytoplasm"/>
    <property type="evidence" value="ECO:0007669"/>
    <property type="project" value="TreeGrafter"/>
</dbReference>
<dbReference type="RefSeq" id="XP_011307798.1">
    <property type="nucleotide sequence ID" value="XM_011309496.1"/>
</dbReference>
<dbReference type="EMBL" id="GBYB01002192">
    <property type="protein sequence ID" value="JAG71959.1"/>
    <property type="molecule type" value="Transcribed_RNA"/>
</dbReference>